<sequence length="62" mass="6917">MTDSFTPIVSLQTRTCGICARTLRLDPKQPGWTPATYQGHKVWACPTCARTGRTDRPRPGTR</sequence>
<accession>A0A5B8U996</accession>
<name>A0A5B8U996_9ACTN</name>
<protein>
    <submittedName>
        <fullName evidence="1">Uncharacterized protein</fullName>
    </submittedName>
</protein>
<proteinExistence type="predicted"/>
<keyword evidence="2" id="KW-1185">Reference proteome</keyword>
<dbReference type="RefSeq" id="WP_146922019.1">
    <property type="nucleotide sequence ID" value="NZ_CP042430.1"/>
</dbReference>
<dbReference type="AlphaFoldDB" id="A0A5B8U996"/>
<reference evidence="1 2" key="1">
    <citation type="journal article" date="2018" name="J. Microbiol.">
        <title>Baekduia soli gen. nov., sp. nov., a novel bacterium isolated from the soil of Baekdu Mountain and proposal of a novel family name, Baekduiaceae fam. nov.</title>
        <authorList>
            <person name="An D.S."/>
            <person name="Siddiqi M.Z."/>
            <person name="Kim K.H."/>
            <person name="Yu H.S."/>
            <person name="Im W.T."/>
        </authorList>
    </citation>
    <scope>NUCLEOTIDE SEQUENCE [LARGE SCALE GENOMIC DNA]</scope>
    <source>
        <strain evidence="1 2">BR7-21</strain>
    </source>
</reference>
<gene>
    <name evidence="1" type="ORF">FSW04_20120</name>
</gene>
<organism evidence="1 2">
    <name type="scientific">Baekduia soli</name>
    <dbReference type="NCBI Taxonomy" id="496014"/>
    <lineage>
        <taxon>Bacteria</taxon>
        <taxon>Bacillati</taxon>
        <taxon>Actinomycetota</taxon>
        <taxon>Thermoleophilia</taxon>
        <taxon>Solirubrobacterales</taxon>
        <taxon>Baekduiaceae</taxon>
        <taxon>Baekduia</taxon>
    </lineage>
</organism>
<evidence type="ECO:0000313" key="1">
    <source>
        <dbReference type="EMBL" id="QEC49654.1"/>
    </source>
</evidence>
<dbReference type="EMBL" id="CP042430">
    <property type="protein sequence ID" value="QEC49654.1"/>
    <property type="molecule type" value="Genomic_DNA"/>
</dbReference>
<dbReference type="KEGG" id="bsol:FSW04_20120"/>
<dbReference type="Proteomes" id="UP000321805">
    <property type="component" value="Chromosome"/>
</dbReference>
<evidence type="ECO:0000313" key="2">
    <source>
        <dbReference type="Proteomes" id="UP000321805"/>
    </source>
</evidence>